<proteinExistence type="predicted"/>
<comment type="caution">
    <text evidence="1">The sequence shown here is derived from an EMBL/GenBank/DDBJ whole genome shotgun (WGS) entry which is preliminary data.</text>
</comment>
<organism evidence="1">
    <name type="scientific">marine sediment metagenome</name>
    <dbReference type="NCBI Taxonomy" id="412755"/>
    <lineage>
        <taxon>unclassified sequences</taxon>
        <taxon>metagenomes</taxon>
        <taxon>ecological metagenomes</taxon>
    </lineage>
</organism>
<sequence length="166" mass="18056">MPALAFRTTIPKPDDPRILNRMAEAIRKGHPIATAGTLAGIGETTAKDWYAAGEQALVQAETTGEDPGALGSHALFASVVKQAEAELVDAKLGVIDEATRAKGGWVAAMTLLERRRPRDFGKQQYLEVEQRNYNIHLTLPDGALPALLRLRGRELPQLPEPEQALE</sequence>
<gene>
    <name evidence="1" type="ORF">LCGC14_2510530</name>
</gene>
<name>A0A0F9BM57_9ZZZZ</name>
<evidence type="ECO:0000313" key="1">
    <source>
        <dbReference type="EMBL" id="KKL14947.1"/>
    </source>
</evidence>
<dbReference type="EMBL" id="LAZR01040254">
    <property type="protein sequence ID" value="KKL14947.1"/>
    <property type="molecule type" value="Genomic_DNA"/>
</dbReference>
<accession>A0A0F9BM57</accession>
<dbReference type="AlphaFoldDB" id="A0A0F9BM57"/>
<reference evidence="1" key="1">
    <citation type="journal article" date="2015" name="Nature">
        <title>Complex archaea that bridge the gap between prokaryotes and eukaryotes.</title>
        <authorList>
            <person name="Spang A."/>
            <person name="Saw J.H."/>
            <person name="Jorgensen S.L."/>
            <person name="Zaremba-Niedzwiedzka K."/>
            <person name="Martijn J."/>
            <person name="Lind A.E."/>
            <person name="van Eijk R."/>
            <person name="Schleper C."/>
            <person name="Guy L."/>
            <person name="Ettema T.J."/>
        </authorList>
    </citation>
    <scope>NUCLEOTIDE SEQUENCE</scope>
</reference>
<protein>
    <submittedName>
        <fullName evidence="1">Uncharacterized protein</fullName>
    </submittedName>
</protein>